<organism evidence="1">
    <name type="scientific">viral metagenome</name>
    <dbReference type="NCBI Taxonomy" id="1070528"/>
    <lineage>
        <taxon>unclassified sequences</taxon>
        <taxon>metagenomes</taxon>
        <taxon>organismal metagenomes</taxon>
    </lineage>
</organism>
<proteinExistence type="predicted"/>
<accession>A0A6C0BZU3</accession>
<evidence type="ECO:0000313" key="1">
    <source>
        <dbReference type="EMBL" id="QHS97857.1"/>
    </source>
</evidence>
<dbReference type="EMBL" id="MN739306">
    <property type="protein sequence ID" value="QHS97857.1"/>
    <property type="molecule type" value="Genomic_DNA"/>
</dbReference>
<reference evidence="1" key="1">
    <citation type="journal article" date="2020" name="Nature">
        <title>Giant virus diversity and host interactions through global metagenomics.</title>
        <authorList>
            <person name="Schulz F."/>
            <person name="Roux S."/>
            <person name="Paez-Espino D."/>
            <person name="Jungbluth S."/>
            <person name="Walsh D.A."/>
            <person name="Denef V.J."/>
            <person name="McMahon K.D."/>
            <person name="Konstantinidis K.T."/>
            <person name="Eloe-Fadrosh E.A."/>
            <person name="Kyrpides N.C."/>
            <person name="Woyke T."/>
        </authorList>
    </citation>
    <scope>NUCLEOTIDE SEQUENCE</scope>
    <source>
        <strain evidence="1">GVMAG-M-3300020182-33</strain>
    </source>
</reference>
<name>A0A6C0BZU3_9ZZZZ</name>
<sequence length="188" mass="20975">MSLGSSRGGNSTKDDSAVPQLAFRCPRRCPTPPSDISFRNSLEQKLPTGGNYHQLSSRLAGSLRVKADDCRKRYPDVAAACGFANAIKVQHLPVILCLEYELLQERRECLDELMRERCCDERTVCGIFRKGCLKGASLLPFSSYDVKYIALTPTTLRELVKLCLDRFGDSREGRPARASGKGERNKCR</sequence>
<dbReference type="AlphaFoldDB" id="A0A6C0BZU3"/>
<protein>
    <submittedName>
        <fullName evidence="1">Uncharacterized protein</fullName>
    </submittedName>
</protein>